<dbReference type="PANTHER" id="PTHR15288">
    <property type="entry name" value="DENN DOMAIN-CONTAINING PROTEIN 2"/>
    <property type="match status" value="1"/>
</dbReference>
<dbReference type="Proteomes" id="UP000594638">
    <property type="component" value="Unassembled WGS sequence"/>
</dbReference>
<organism evidence="2 3">
    <name type="scientific">Olea europaea subsp. europaea</name>
    <dbReference type="NCBI Taxonomy" id="158383"/>
    <lineage>
        <taxon>Eukaryota</taxon>
        <taxon>Viridiplantae</taxon>
        <taxon>Streptophyta</taxon>
        <taxon>Embryophyta</taxon>
        <taxon>Tracheophyta</taxon>
        <taxon>Spermatophyta</taxon>
        <taxon>Magnoliopsida</taxon>
        <taxon>eudicotyledons</taxon>
        <taxon>Gunneridae</taxon>
        <taxon>Pentapetalae</taxon>
        <taxon>asterids</taxon>
        <taxon>lamiids</taxon>
        <taxon>Lamiales</taxon>
        <taxon>Oleaceae</taxon>
        <taxon>Oleeae</taxon>
        <taxon>Olea</taxon>
    </lineage>
</organism>
<dbReference type="Gramene" id="OE9A079336T10">
    <property type="protein sequence ID" value="OE9A079336C10"/>
    <property type="gene ID" value="OE9A079336"/>
</dbReference>
<dbReference type="SMART" id="SM00799">
    <property type="entry name" value="DENN"/>
    <property type="match status" value="1"/>
</dbReference>
<evidence type="ECO:0000259" key="1">
    <source>
        <dbReference type="PROSITE" id="PS50211"/>
    </source>
</evidence>
<protein>
    <recommendedName>
        <fullName evidence="1">UDENN domain-containing protein</fullName>
    </recommendedName>
</protein>
<accession>A0A8S0UVM4</accession>
<dbReference type="PANTHER" id="PTHR15288:SF4">
    <property type="entry name" value="OS02G0777100 PROTEIN"/>
    <property type="match status" value="1"/>
</dbReference>
<comment type="caution">
    <text evidence="2">The sequence shown here is derived from an EMBL/GenBank/DDBJ whole genome shotgun (WGS) entry which is preliminary data.</text>
</comment>
<gene>
    <name evidence="2" type="ORF">OLEA9_A079336</name>
</gene>
<dbReference type="InterPro" id="IPR001194">
    <property type="entry name" value="cDENN_dom"/>
</dbReference>
<keyword evidence="3" id="KW-1185">Reference proteome</keyword>
<dbReference type="OrthoDB" id="6019893at2759"/>
<evidence type="ECO:0000313" key="3">
    <source>
        <dbReference type="Proteomes" id="UP000594638"/>
    </source>
</evidence>
<dbReference type="AlphaFoldDB" id="A0A8S0UVM4"/>
<dbReference type="InterPro" id="IPR043153">
    <property type="entry name" value="DENN_C"/>
</dbReference>
<sequence length="566" mass="63192">MQVADDSTLYGCCVLVEEIIQNPSGLICMISDRQPCRLSLSRHILTTRRCYCILSRLPFFELHFSVLYSIFTEERLERLTKQIAYLDLETPVGYDVVETLEEKSGGILLGDGAVNVLKGAVEASQSNTNCSISGRVMDNMSQIEAVIDSKKELNATTVAVDPETEKLASRGELVVDTSVVDHFIENQSAEKRLPNAVLPLLQYQQCESYVSTSSFQGSPSEEIHFKIESDEAHMEETSFSGQDISIEHSDILEWAKANNHGSLQIICEYYELHCPARGSTVKFHPLDHLHPMEYHRPDETVLCITGSTIDLRICNTSLELVEAHSALMAEEEAAALSVWATACLCGSLRLEHLLTLFAGALLEKQIVVVCSNLGILSASVLSIIPLIRPYQWQSLLMPVLPNDMLDFLDAPVPYIVGIKSKTAELQSKLTNVILVDLNKNQVKSPAIPQLPQHRELYSSLSPYHAKLVGESYLGKKRPLHECTDVQVEAAKSFLGVLRSYLDSVCSNLRSHTITNVQSNDDKVSLLLKESFIESFPSRDQPFMKLFVDTQMFSVHTDFVLSFFQKE</sequence>
<evidence type="ECO:0000313" key="2">
    <source>
        <dbReference type="EMBL" id="CAA3022235.1"/>
    </source>
</evidence>
<dbReference type="InterPro" id="IPR037516">
    <property type="entry name" value="Tripartite_DENN"/>
</dbReference>
<name>A0A8S0UVM4_OLEEU</name>
<dbReference type="EMBL" id="CACTIH010009066">
    <property type="protein sequence ID" value="CAA3022235.1"/>
    <property type="molecule type" value="Genomic_DNA"/>
</dbReference>
<dbReference type="InterPro" id="IPR051942">
    <property type="entry name" value="DENN_domain_containing_2"/>
</dbReference>
<feature type="domain" description="UDENN" evidence="1">
    <location>
        <begin position="153"/>
        <end position="566"/>
    </location>
</feature>
<dbReference type="Pfam" id="PF02141">
    <property type="entry name" value="DENN"/>
    <property type="match status" value="1"/>
</dbReference>
<proteinExistence type="predicted"/>
<dbReference type="Gene3D" id="3.40.50.11500">
    <property type="match status" value="1"/>
</dbReference>
<dbReference type="PROSITE" id="PS50211">
    <property type="entry name" value="DENN"/>
    <property type="match status" value="1"/>
</dbReference>
<reference evidence="2 3" key="1">
    <citation type="submission" date="2019-12" db="EMBL/GenBank/DDBJ databases">
        <authorList>
            <person name="Alioto T."/>
            <person name="Alioto T."/>
            <person name="Gomez Garrido J."/>
        </authorList>
    </citation>
    <scope>NUCLEOTIDE SEQUENCE [LARGE SCALE GENOMIC DNA]</scope>
</reference>